<reference evidence="3" key="1">
    <citation type="journal article" date="2019" name="Int. J. Syst. Evol. Microbiol.">
        <title>The Global Catalogue of Microorganisms (GCM) 10K type strain sequencing project: providing services to taxonomists for standard genome sequencing and annotation.</title>
        <authorList>
            <consortium name="The Broad Institute Genomics Platform"/>
            <consortium name="The Broad Institute Genome Sequencing Center for Infectious Disease"/>
            <person name="Wu L."/>
            <person name="Ma J."/>
        </authorList>
    </citation>
    <scope>NUCLEOTIDE SEQUENCE [LARGE SCALE GENOMIC DNA]</scope>
    <source>
        <strain evidence="3">ZS-35-S2</strain>
    </source>
</reference>
<protein>
    <submittedName>
        <fullName evidence="2">Lasso peptide biosynthesis B2 protein</fullName>
    </submittedName>
</protein>
<dbReference type="Proteomes" id="UP001597371">
    <property type="component" value="Unassembled WGS sequence"/>
</dbReference>
<proteinExistence type="predicted"/>
<name>A0ABW5CQ69_9HYPH</name>
<sequence>MAAVRIVRLLARHHRLLFESFLLVLRVRVGLSLRGQERVRQALCVLEGSRHAPAAHDVAPLAWSVRQAARLVPRATCLTQAIAGQALLTRRGCPSIVRVGVRRSHAGEFQAHAWLLHEGRAILGARHEPGPDFVPLADFGPVR</sequence>
<keyword evidence="3" id="KW-1185">Reference proteome</keyword>
<organism evidence="2 3">
    <name type="scientific">Aureimonas populi</name>
    <dbReference type="NCBI Taxonomy" id="1701758"/>
    <lineage>
        <taxon>Bacteria</taxon>
        <taxon>Pseudomonadati</taxon>
        <taxon>Pseudomonadota</taxon>
        <taxon>Alphaproteobacteria</taxon>
        <taxon>Hyphomicrobiales</taxon>
        <taxon>Aurantimonadaceae</taxon>
        <taxon>Aureimonas</taxon>
    </lineage>
</organism>
<dbReference type="EMBL" id="JBHUIJ010000028">
    <property type="protein sequence ID" value="MFD2239259.1"/>
    <property type="molecule type" value="Genomic_DNA"/>
</dbReference>
<dbReference type="InterPro" id="IPR032708">
    <property type="entry name" value="McjB_C"/>
</dbReference>
<feature type="domain" description="Microcin J25-processing protein McjB C-terminal" evidence="1">
    <location>
        <begin position="22"/>
        <end position="134"/>
    </location>
</feature>
<evidence type="ECO:0000259" key="1">
    <source>
        <dbReference type="Pfam" id="PF13471"/>
    </source>
</evidence>
<dbReference type="NCBIfam" id="NF033537">
    <property type="entry name" value="lasso_biosyn_B2"/>
    <property type="match status" value="1"/>
</dbReference>
<gene>
    <name evidence="2" type="ORF">ACFSKQ_17555</name>
</gene>
<accession>A0ABW5CQ69</accession>
<evidence type="ECO:0000313" key="3">
    <source>
        <dbReference type="Proteomes" id="UP001597371"/>
    </source>
</evidence>
<dbReference type="InterPro" id="IPR053521">
    <property type="entry name" value="McjB-like"/>
</dbReference>
<evidence type="ECO:0000313" key="2">
    <source>
        <dbReference type="EMBL" id="MFD2239259.1"/>
    </source>
</evidence>
<dbReference type="RefSeq" id="WP_209738290.1">
    <property type="nucleotide sequence ID" value="NZ_CP072611.1"/>
</dbReference>
<dbReference type="Pfam" id="PF13471">
    <property type="entry name" value="Transglut_core3"/>
    <property type="match status" value="1"/>
</dbReference>
<comment type="caution">
    <text evidence="2">The sequence shown here is derived from an EMBL/GenBank/DDBJ whole genome shotgun (WGS) entry which is preliminary data.</text>
</comment>